<dbReference type="PRINTS" id="PR00888">
    <property type="entry name" value="SM22CALPONIN"/>
</dbReference>
<evidence type="ECO:0000313" key="4">
    <source>
        <dbReference type="Proteomes" id="UP000887569"/>
    </source>
</evidence>
<dbReference type="AlphaFoldDB" id="A0A915BCH5"/>
<dbReference type="PROSITE" id="PS50021">
    <property type="entry name" value="CH"/>
    <property type="match status" value="1"/>
</dbReference>
<name>A0A915BCH5_PARUN</name>
<dbReference type="InterPro" id="IPR050606">
    <property type="entry name" value="Calponin-like"/>
</dbReference>
<dbReference type="GO" id="GO:0015629">
    <property type="term" value="C:actin cytoskeleton"/>
    <property type="evidence" value="ECO:0007669"/>
    <property type="project" value="TreeGrafter"/>
</dbReference>
<dbReference type="WBParaSite" id="PgR034_g051_t03">
    <property type="protein sequence ID" value="PgR034_g051_t03"/>
    <property type="gene ID" value="PgR034_g051"/>
</dbReference>
<protein>
    <recommendedName>
        <fullName evidence="2">Transgelin</fullName>
    </recommendedName>
</protein>
<dbReference type="Pfam" id="PF00307">
    <property type="entry name" value="CH"/>
    <property type="match status" value="1"/>
</dbReference>
<dbReference type="InterPro" id="IPR036872">
    <property type="entry name" value="CH_dom_sf"/>
</dbReference>
<dbReference type="SUPFAM" id="SSF47576">
    <property type="entry name" value="Calponin-homology domain, CH-domain"/>
    <property type="match status" value="1"/>
</dbReference>
<feature type="domain" description="Calponin-homology (CH)" evidence="3">
    <location>
        <begin position="42"/>
        <end position="157"/>
    </location>
</feature>
<dbReference type="InterPro" id="IPR001715">
    <property type="entry name" value="CH_dom"/>
</dbReference>
<dbReference type="GO" id="GO:0051015">
    <property type="term" value="F:actin filament binding"/>
    <property type="evidence" value="ECO:0007669"/>
    <property type="project" value="TreeGrafter"/>
</dbReference>
<dbReference type="InterPro" id="IPR000557">
    <property type="entry name" value="Calponin_repeat"/>
</dbReference>
<dbReference type="SMART" id="SM00033">
    <property type="entry name" value="CH"/>
    <property type="match status" value="1"/>
</dbReference>
<dbReference type="PANTHER" id="PTHR47385:SF19">
    <property type="entry name" value="TRANSGELIN"/>
    <property type="match status" value="1"/>
</dbReference>
<reference evidence="5" key="1">
    <citation type="submission" date="2022-11" db="UniProtKB">
        <authorList>
            <consortium name="WormBaseParasite"/>
        </authorList>
    </citation>
    <scope>IDENTIFICATION</scope>
</reference>
<sequence>MRVRDPSPISFSYDLMRQYRRTDVRLGDLTWSALKNQARFSIEEAQEVLLWIEQVTNVQFDKDPTTFETAQDVADALKDGVQLCDLMCRLVNDANALAYNRRPKMPFHKMENISNFLEAIKAYGVPEISCFQTVDLYENKQCYKVIECLRALAAVAQSKNAPVIFPSWVVKLSQGRPRTFPESVMRRGEMVIPLQYGTNKCASQKGMTPYGLARQIKPEN</sequence>
<evidence type="ECO:0000313" key="5">
    <source>
        <dbReference type="WBParaSite" id="PgR034_g051_t03"/>
    </source>
</evidence>
<comment type="similarity">
    <text evidence="1 2">Belongs to the calponin family.</text>
</comment>
<dbReference type="Proteomes" id="UP000887569">
    <property type="component" value="Unplaced"/>
</dbReference>
<proteinExistence type="inferred from homology"/>
<dbReference type="InterPro" id="IPR003096">
    <property type="entry name" value="SM22_calponin"/>
</dbReference>
<dbReference type="GO" id="GO:0007015">
    <property type="term" value="P:actin filament organization"/>
    <property type="evidence" value="ECO:0007669"/>
    <property type="project" value="TreeGrafter"/>
</dbReference>
<dbReference type="PROSITE" id="PS51122">
    <property type="entry name" value="CALPONIN_2"/>
    <property type="match status" value="1"/>
</dbReference>
<accession>A0A915BCH5</accession>
<organism evidence="4 5">
    <name type="scientific">Parascaris univalens</name>
    <name type="common">Nematode worm</name>
    <dbReference type="NCBI Taxonomy" id="6257"/>
    <lineage>
        <taxon>Eukaryota</taxon>
        <taxon>Metazoa</taxon>
        <taxon>Ecdysozoa</taxon>
        <taxon>Nematoda</taxon>
        <taxon>Chromadorea</taxon>
        <taxon>Rhabditida</taxon>
        <taxon>Spirurina</taxon>
        <taxon>Ascaridomorpha</taxon>
        <taxon>Ascaridoidea</taxon>
        <taxon>Ascarididae</taxon>
        <taxon>Parascaris</taxon>
    </lineage>
</organism>
<evidence type="ECO:0000256" key="1">
    <source>
        <dbReference type="ARBA" id="ARBA00009631"/>
    </source>
</evidence>
<dbReference type="Pfam" id="PF00402">
    <property type="entry name" value="Calponin"/>
    <property type="match status" value="1"/>
</dbReference>
<dbReference type="PANTHER" id="PTHR47385">
    <property type="entry name" value="CALPONIN"/>
    <property type="match status" value="1"/>
</dbReference>
<evidence type="ECO:0000256" key="2">
    <source>
        <dbReference type="RuleBase" id="RU361224"/>
    </source>
</evidence>
<dbReference type="PROSITE" id="PS01052">
    <property type="entry name" value="CALPONIN_1"/>
    <property type="match status" value="1"/>
</dbReference>
<evidence type="ECO:0000259" key="3">
    <source>
        <dbReference type="PROSITE" id="PS50021"/>
    </source>
</evidence>
<keyword evidence="4" id="KW-1185">Reference proteome</keyword>
<dbReference type="Gene3D" id="1.10.418.10">
    <property type="entry name" value="Calponin-like domain"/>
    <property type="match status" value="1"/>
</dbReference>